<comment type="caution">
    <text evidence="2">The sequence shown here is derived from an EMBL/GenBank/DDBJ whole genome shotgun (WGS) entry which is preliminary data.</text>
</comment>
<protein>
    <recommendedName>
        <fullName evidence="4">PknH-like protein</fullName>
    </recommendedName>
</protein>
<gene>
    <name evidence="2" type="ORF">BKA14_002532</name>
</gene>
<feature type="signal peptide" evidence="1">
    <location>
        <begin position="1"/>
        <end position="24"/>
    </location>
</feature>
<evidence type="ECO:0000313" key="2">
    <source>
        <dbReference type="EMBL" id="MBB4692384.1"/>
    </source>
</evidence>
<name>A0A7W7CPK7_9ACTN</name>
<feature type="chain" id="PRO_5030543890" description="PknH-like protein" evidence="1">
    <location>
        <begin position="25"/>
        <end position="187"/>
    </location>
</feature>
<keyword evidence="1" id="KW-0732">Signal</keyword>
<sequence length="187" mass="19754">MRRILIAMISTVVALLAATGPAVAGPRGIPDRFMLQPAELGGAVPGPVEAGLAWSLLPQPCADRPIPRPVASRAQAADYDTRYRVYQNVTRFRGDGAQRYLADLKAQLTDCGAGGGDNGYDPVAEDHLGPDTVLFTGNYDQGDRWVAYVAAAVGRHVVVIMVADSRLGAGDPTLANGLAQSAMNRLR</sequence>
<proteinExistence type="predicted"/>
<accession>A0A7W7CPK7</accession>
<dbReference type="AlphaFoldDB" id="A0A7W7CPK7"/>
<dbReference type="Proteomes" id="UP000542742">
    <property type="component" value="Unassembled WGS sequence"/>
</dbReference>
<reference evidence="2 3" key="1">
    <citation type="submission" date="2020-08" db="EMBL/GenBank/DDBJ databases">
        <title>Sequencing the genomes of 1000 actinobacteria strains.</title>
        <authorList>
            <person name="Klenk H.-P."/>
        </authorList>
    </citation>
    <scope>NUCLEOTIDE SEQUENCE [LARGE SCALE GENOMIC DNA]</scope>
    <source>
        <strain evidence="2 3">DSM 45518</strain>
    </source>
</reference>
<evidence type="ECO:0000256" key="1">
    <source>
        <dbReference type="SAM" id="SignalP"/>
    </source>
</evidence>
<evidence type="ECO:0008006" key="4">
    <source>
        <dbReference type="Google" id="ProtNLM"/>
    </source>
</evidence>
<keyword evidence="3" id="KW-1185">Reference proteome</keyword>
<evidence type="ECO:0000313" key="3">
    <source>
        <dbReference type="Proteomes" id="UP000542742"/>
    </source>
</evidence>
<dbReference type="EMBL" id="JACHMF010000001">
    <property type="protein sequence ID" value="MBB4692384.1"/>
    <property type="molecule type" value="Genomic_DNA"/>
</dbReference>
<organism evidence="2 3">
    <name type="scientific">Paractinoplanes abujensis</name>
    <dbReference type="NCBI Taxonomy" id="882441"/>
    <lineage>
        <taxon>Bacteria</taxon>
        <taxon>Bacillati</taxon>
        <taxon>Actinomycetota</taxon>
        <taxon>Actinomycetes</taxon>
        <taxon>Micromonosporales</taxon>
        <taxon>Micromonosporaceae</taxon>
        <taxon>Paractinoplanes</taxon>
    </lineage>
</organism>
<dbReference type="RefSeq" id="WP_184951105.1">
    <property type="nucleotide sequence ID" value="NZ_BOMC01000078.1"/>
</dbReference>